<name>A0A8E1WGA4_9HYPH</name>
<dbReference type="RefSeq" id="WP_184769227.1">
    <property type="nucleotide sequence ID" value="NZ_JACHGI010000004.1"/>
</dbReference>
<dbReference type="AlphaFoldDB" id="A0A8E1WGA4"/>
<dbReference type="Proteomes" id="UP000532373">
    <property type="component" value="Unassembled WGS sequence"/>
</dbReference>
<dbReference type="EMBL" id="JACHGI010000004">
    <property type="protein sequence ID" value="MBB6466797.1"/>
    <property type="molecule type" value="Genomic_DNA"/>
</dbReference>
<evidence type="ECO:0000313" key="2">
    <source>
        <dbReference type="EMBL" id="MBB6466797.1"/>
    </source>
</evidence>
<keyword evidence="1" id="KW-1133">Transmembrane helix</keyword>
<evidence type="ECO:0008006" key="4">
    <source>
        <dbReference type="Google" id="ProtNLM"/>
    </source>
</evidence>
<keyword evidence="1" id="KW-0472">Membrane</keyword>
<evidence type="ECO:0000313" key="3">
    <source>
        <dbReference type="Proteomes" id="UP000532373"/>
    </source>
</evidence>
<feature type="transmembrane region" description="Helical" evidence="1">
    <location>
        <begin position="35"/>
        <end position="66"/>
    </location>
</feature>
<keyword evidence="1" id="KW-0812">Transmembrane</keyword>
<dbReference type="Gene3D" id="2.30.30.40">
    <property type="entry name" value="SH3 Domains"/>
    <property type="match status" value="1"/>
</dbReference>
<organism evidence="2 3">
    <name type="scientific">Aminobacter carboxidus</name>
    <dbReference type="NCBI Taxonomy" id="376165"/>
    <lineage>
        <taxon>Bacteria</taxon>
        <taxon>Pseudomonadati</taxon>
        <taxon>Pseudomonadota</taxon>
        <taxon>Alphaproteobacteria</taxon>
        <taxon>Hyphomicrobiales</taxon>
        <taxon>Phyllobacteriaceae</taxon>
        <taxon>Aminobacter</taxon>
    </lineage>
</organism>
<comment type="caution">
    <text evidence="2">The sequence shown here is derived from an EMBL/GenBank/DDBJ whole genome shotgun (WGS) entry which is preliminary data.</text>
</comment>
<accession>A0A8E1WGA4</accession>
<protein>
    <recommendedName>
        <fullName evidence="4">SH3b domain-containing protein</fullName>
    </recommendedName>
</protein>
<gene>
    <name evidence="2" type="ORF">HNQ96_002673</name>
</gene>
<reference evidence="2 3" key="1">
    <citation type="submission" date="2020-08" db="EMBL/GenBank/DDBJ databases">
        <title>Genomic Encyclopedia of Type Strains, Phase IV (KMG-IV): sequencing the most valuable type-strain genomes for metagenomic binning, comparative biology and taxonomic classification.</title>
        <authorList>
            <person name="Goeker M."/>
        </authorList>
    </citation>
    <scope>NUCLEOTIDE SEQUENCE [LARGE SCALE GENOMIC DNA]</scope>
    <source>
        <strain evidence="2 3">DSM 17454</strain>
    </source>
</reference>
<proteinExistence type="predicted"/>
<evidence type="ECO:0000256" key="1">
    <source>
        <dbReference type="SAM" id="Phobius"/>
    </source>
</evidence>
<sequence>MAIVLALPAKAAIIGDRAGAEVRVAAWNGEGQAMFKIALTAFFTLAIVAPVMATSGPGCLVVVNVAGNDALNMRARPSASARIVDVLPPQTHGIIHLDAACRPASQPWASRWCPVTHYNGDRTTKGWVKARFVRDSDCP</sequence>